<dbReference type="GO" id="GO:0005737">
    <property type="term" value="C:cytoplasm"/>
    <property type="evidence" value="ECO:0007669"/>
    <property type="project" value="TreeGrafter"/>
</dbReference>
<dbReference type="EMBL" id="JACIJG010000021">
    <property type="protein sequence ID" value="MBB5703967.1"/>
    <property type="molecule type" value="Genomic_DNA"/>
</dbReference>
<organism evidence="3 4">
    <name type="scientific">Brucella daejeonensis</name>
    <dbReference type="NCBI Taxonomy" id="659015"/>
    <lineage>
        <taxon>Bacteria</taxon>
        <taxon>Pseudomonadati</taxon>
        <taxon>Pseudomonadota</taxon>
        <taxon>Alphaproteobacteria</taxon>
        <taxon>Hyphomicrobiales</taxon>
        <taxon>Brucellaceae</taxon>
        <taxon>Brucella/Ochrobactrum group</taxon>
        <taxon>Brucella</taxon>
    </lineage>
</organism>
<protein>
    <submittedName>
        <fullName evidence="3">Sarcosine oxidase subunit beta</fullName>
        <ecNumber evidence="3">1.5.3.1</ecNumber>
    </submittedName>
</protein>
<evidence type="ECO:0000313" key="3">
    <source>
        <dbReference type="EMBL" id="MBB5703967.1"/>
    </source>
</evidence>
<dbReference type="PANTHER" id="PTHR13847">
    <property type="entry name" value="SARCOSINE DEHYDROGENASE-RELATED"/>
    <property type="match status" value="1"/>
</dbReference>
<dbReference type="SUPFAM" id="SSF54373">
    <property type="entry name" value="FAD-linked reductases, C-terminal domain"/>
    <property type="match status" value="1"/>
</dbReference>
<evidence type="ECO:0000256" key="1">
    <source>
        <dbReference type="ARBA" id="ARBA00023002"/>
    </source>
</evidence>
<dbReference type="SUPFAM" id="SSF51905">
    <property type="entry name" value="FAD/NAD(P)-binding domain"/>
    <property type="match status" value="1"/>
</dbReference>
<dbReference type="Gene3D" id="3.30.9.10">
    <property type="entry name" value="D-Amino Acid Oxidase, subunit A, domain 2"/>
    <property type="match status" value="1"/>
</dbReference>
<keyword evidence="1 3" id="KW-0560">Oxidoreductase</keyword>
<dbReference type="Proteomes" id="UP000555546">
    <property type="component" value="Unassembled WGS sequence"/>
</dbReference>
<dbReference type="PANTHER" id="PTHR13847:SF287">
    <property type="entry name" value="FAD-DEPENDENT OXIDOREDUCTASE DOMAIN-CONTAINING PROTEIN 1"/>
    <property type="match status" value="1"/>
</dbReference>
<accession>A0A7W9B0H5</accession>
<comment type="caution">
    <text evidence="3">The sequence shown here is derived from an EMBL/GenBank/DDBJ whole genome shotgun (WGS) entry which is preliminary data.</text>
</comment>
<dbReference type="GO" id="GO:0008115">
    <property type="term" value="F:sarcosine oxidase activity"/>
    <property type="evidence" value="ECO:0007669"/>
    <property type="project" value="UniProtKB-EC"/>
</dbReference>
<dbReference type="InterPro" id="IPR006076">
    <property type="entry name" value="FAD-dep_OxRdtase"/>
</dbReference>
<sequence>MSKHFQADAVIIGGGIVGSAAALFMRQAGLSVILLDKGFCGAQASGVNYGGVRRQGRAPEQLPLAQRSHELWGRLPELIGTDGEYIRSGHLKLARTEAHFASLEAYAEKVRPFGLAVELIGGNAVKERFPWLTGNVAGASLCAEDGHANPRLVAPAFARAARAAGATVLENTPVHEARDTGDGFAILAGTDLPQKAIEIRSRLLFNCAGAWSDRFAASFGELVPLKRIYPSMVVTEPLPLNLPMSLGEEGGGFYGRQVTRGNYVMGGGRGTPLENPDYSRPSVNAASSVMLRAIELFPHLKNAQVIRFWSGTEAEMPDDHPVIGPSGKVRNLYHAFGFNGAGFQTGPAVGAVLADLAVKGETETPIGAFTIDRFTKQQSNLKPQRGIA</sequence>
<evidence type="ECO:0000259" key="2">
    <source>
        <dbReference type="Pfam" id="PF01266"/>
    </source>
</evidence>
<gene>
    <name evidence="3" type="ORF">FHS76_003882</name>
</gene>
<dbReference type="InterPro" id="IPR036188">
    <property type="entry name" value="FAD/NAD-bd_sf"/>
</dbReference>
<dbReference type="Gene3D" id="3.50.50.60">
    <property type="entry name" value="FAD/NAD(P)-binding domain"/>
    <property type="match status" value="1"/>
</dbReference>
<name>A0A7W9B0H5_9HYPH</name>
<dbReference type="AlphaFoldDB" id="A0A7W9B0H5"/>
<keyword evidence="4" id="KW-1185">Reference proteome</keyword>
<evidence type="ECO:0000313" key="4">
    <source>
        <dbReference type="Proteomes" id="UP000555546"/>
    </source>
</evidence>
<reference evidence="3 4" key="1">
    <citation type="submission" date="2020-08" db="EMBL/GenBank/DDBJ databases">
        <title>Genomic Encyclopedia of Type Strains, Phase IV (KMG-IV): sequencing the most valuable type-strain genomes for metagenomic binning, comparative biology and taxonomic classification.</title>
        <authorList>
            <person name="Goeker M."/>
        </authorList>
    </citation>
    <scope>NUCLEOTIDE SEQUENCE [LARGE SCALE GENOMIC DNA]</scope>
    <source>
        <strain evidence="3 4">DSM 26944</strain>
    </source>
</reference>
<feature type="domain" description="FAD dependent oxidoreductase" evidence="2">
    <location>
        <begin position="8"/>
        <end position="356"/>
    </location>
</feature>
<proteinExistence type="predicted"/>
<dbReference type="EC" id="1.5.3.1" evidence="3"/>
<dbReference type="RefSeq" id="WP_183656634.1">
    <property type="nucleotide sequence ID" value="NZ_JACIJG010000021.1"/>
</dbReference>
<dbReference type="Pfam" id="PF01266">
    <property type="entry name" value="DAO"/>
    <property type="match status" value="1"/>
</dbReference>